<dbReference type="EMBL" id="JAAAHW010003129">
    <property type="protein sequence ID" value="KAF9988389.1"/>
    <property type="molecule type" value="Genomic_DNA"/>
</dbReference>
<reference evidence="2" key="1">
    <citation type="journal article" date="2020" name="Fungal Divers.">
        <title>Resolving the Mortierellaceae phylogeny through synthesis of multi-gene phylogenetics and phylogenomics.</title>
        <authorList>
            <person name="Vandepol N."/>
            <person name="Liber J."/>
            <person name="Desiro A."/>
            <person name="Na H."/>
            <person name="Kennedy M."/>
            <person name="Barry K."/>
            <person name="Grigoriev I.V."/>
            <person name="Miller A.N."/>
            <person name="O'Donnell K."/>
            <person name="Stajich J.E."/>
            <person name="Bonito G."/>
        </authorList>
    </citation>
    <scope>NUCLEOTIDE SEQUENCE</scope>
    <source>
        <strain evidence="2">MES-2147</strain>
    </source>
</reference>
<comment type="caution">
    <text evidence="2">The sequence shown here is derived from an EMBL/GenBank/DDBJ whole genome shotgun (WGS) entry which is preliminary data.</text>
</comment>
<evidence type="ECO:0000313" key="2">
    <source>
        <dbReference type="EMBL" id="KAF9988389.1"/>
    </source>
</evidence>
<feature type="compositionally biased region" description="Low complexity" evidence="1">
    <location>
        <begin position="96"/>
        <end position="107"/>
    </location>
</feature>
<protein>
    <submittedName>
        <fullName evidence="2">Uncharacterized protein</fullName>
    </submittedName>
</protein>
<feature type="compositionally biased region" description="Basic and acidic residues" evidence="1">
    <location>
        <begin position="69"/>
        <end position="78"/>
    </location>
</feature>
<dbReference type="Proteomes" id="UP000749646">
    <property type="component" value="Unassembled WGS sequence"/>
</dbReference>
<accession>A0A9P6MBZ0</accession>
<gene>
    <name evidence="2" type="ORF">BGZ65_006177</name>
</gene>
<evidence type="ECO:0000256" key="1">
    <source>
        <dbReference type="SAM" id="MobiDB-lite"/>
    </source>
</evidence>
<evidence type="ECO:0000313" key="3">
    <source>
        <dbReference type="Proteomes" id="UP000749646"/>
    </source>
</evidence>
<keyword evidence="3" id="KW-1185">Reference proteome</keyword>
<name>A0A9P6MBZ0_9FUNG</name>
<sequence>MAAFSMTNEHLYQYYRDRIVAERELTVLKNSSDRLADAEQALRSLLQERRKRKPSPISAAPDSPPVLIENRKHNRPEEEGPSSASKRVAAKRTEAPSCSSTPSSRRPSVAHTERPFVIDLSTYRKQIYVVRGQDVGELFCRFQQLSARFVNNLANKANISNLRFFLAVNYIFDLTSPITIPGLREDTLATIKDGCIEEPVELPDDESALCLSLTQELTRAGDVIPRVFQDMPRRQIMLLFQNLVQRLRRKIDPTLMENKDTFVHTTIDPFWSTIFHCDSQYTFGWANEMDRESKARQGDGFKPYGYLEWMGLFLHSGDQVVKTDL</sequence>
<proteinExistence type="predicted"/>
<organism evidence="2 3">
    <name type="scientific">Modicella reniformis</name>
    <dbReference type="NCBI Taxonomy" id="1440133"/>
    <lineage>
        <taxon>Eukaryota</taxon>
        <taxon>Fungi</taxon>
        <taxon>Fungi incertae sedis</taxon>
        <taxon>Mucoromycota</taxon>
        <taxon>Mortierellomycotina</taxon>
        <taxon>Mortierellomycetes</taxon>
        <taxon>Mortierellales</taxon>
        <taxon>Mortierellaceae</taxon>
        <taxon>Modicella</taxon>
    </lineage>
</organism>
<dbReference type="OrthoDB" id="2424341at2759"/>
<dbReference type="AlphaFoldDB" id="A0A9P6MBZ0"/>
<feature type="region of interest" description="Disordered" evidence="1">
    <location>
        <begin position="47"/>
        <end position="110"/>
    </location>
</feature>